<organism evidence="11 12">
    <name type="scientific">Toxocara canis</name>
    <name type="common">Canine roundworm</name>
    <dbReference type="NCBI Taxonomy" id="6265"/>
    <lineage>
        <taxon>Eukaryota</taxon>
        <taxon>Metazoa</taxon>
        <taxon>Ecdysozoa</taxon>
        <taxon>Nematoda</taxon>
        <taxon>Chromadorea</taxon>
        <taxon>Rhabditida</taxon>
        <taxon>Spirurina</taxon>
        <taxon>Ascaridomorpha</taxon>
        <taxon>Ascaridoidea</taxon>
        <taxon>Toxocaridae</taxon>
        <taxon>Toxocara</taxon>
    </lineage>
</organism>
<evidence type="ECO:0000313" key="11">
    <source>
        <dbReference type="Proteomes" id="UP000050794"/>
    </source>
</evidence>
<protein>
    <submittedName>
        <fullName evidence="12">UCR_hinge domain-containing protein</fullName>
    </submittedName>
</protein>
<dbReference type="EMBL" id="UYWY01020057">
    <property type="protein sequence ID" value="VDM40349.1"/>
    <property type="molecule type" value="Genomic_DNA"/>
</dbReference>
<evidence type="ECO:0000256" key="4">
    <source>
        <dbReference type="ARBA" id="ARBA00022660"/>
    </source>
</evidence>
<keyword evidence="3" id="KW-0813">Transport</keyword>
<evidence type="ECO:0000256" key="6">
    <source>
        <dbReference type="ARBA" id="ARBA00022982"/>
    </source>
</evidence>
<dbReference type="InterPro" id="IPR019172">
    <property type="entry name" value="Osteopetrosis-assoc_TM_1"/>
</dbReference>
<keyword evidence="6" id="KW-0249">Electron transport</keyword>
<feature type="domain" description="Ubiquinol-cytochrome C reductase hinge" evidence="9">
    <location>
        <begin position="414"/>
        <end position="466"/>
    </location>
</feature>
<comment type="similarity">
    <text evidence="2">Belongs to the UQCRH/QCR6 family.</text>
</comment>
<keyword evidence="8" id="KW-0472">Membrane</keyword>
<name>A0A183UKK8_TOXCA</name>
<comment type="subcellular location">
    <subcellularLocation>
        <location evidence="1">Mitochondrion inner membrane</location>
    </subcellularLocation>
</comment>
<keyword evidence="7" id="KW-0496">Mitochondrion</keyword>
<dbReference type="GO" id="GO:0005743">
    <property type="term" value="C:mitochondrial inner membrane"/>
    <property type="evidence" value="ECO:0007669"/>
    <property type="project" value="UniProtKB-SubCell"/>
</dbReference>
<evidence type="ECO:0000256" key="2">
    <source>
        <dbReference type="ARBA" id="ARBA00006498"/>
    </source>
</evidence>
<evidence type="ECO:0000259" key="9">
    <source>
        <dbReference type="Pfam" id="PF02320"/>
    </source>
</evidence>
<keyword evidence="11" id="KW-1185">Reference proteome</keyword>
<sequence>MLRWDYYYIKTDPIYLTNDEQGIQLPMTLTELDEINVVEASAARQHRCHNRSLHIFNRLKVTYVLYITTRNCKKLKPGEPSSTDKANLRIMFQGLLWLLRLSYFHVIAFENERLGEEPWDLDGPCQPYIQRFGDTAANMVRCAASFSSPPKVCTTCVSEFIAFKQSEYELHRLTNVSSLDNTSCSQVIFSNYLVSYISELSIVVSRRIWDQSRSCVNISWKLEENATMYAFTKNVYNFEDRWRHCVMNYSLDGSLLDMNYSTICENCLPLFNSLFHFYWDVYVTPGIDFCLDVETTVCDLCSGSLKMNDTMNVWHNVWGCADDRGHHRERDWTFVIFSVVILTTLTFLFYLGSYVRSERANRTLVQCKSAKHSRLGAPGGVRSRILSSSALADEFVEQQGSSSVQGTSNPEGVDQLTFYRERCEDQVAKFKELLDECNARVSSRKKTEETCHEEMVDYVHHLDHCVRFLCIN</sequence>
<dbReference type="InterPro" id="IPR036811">
    <property type="entry name" value="Ubol_cytC_Rdtase_hinge_dom_sf"/>
</dbReference>
<dbReference type="WBParaSite" id="TCNE_0000902801-mRNA-1">
    <property type="protein sequence ID" value="TCNE_0000902801-mRNA-1"/>
    <property type="gene ID" value="TCNE_0000902801"/>
</dbReference>
<evidence type="ECO:0000313" key="12">
    <source>
        <dbReference type="WBParaSite" id="TCNE_0000902801-mRNA-1"/>
    </source>
</evidence>
<dbReference type="Proteomes" id="UP000050794">
    <property type="component" value="Unassembled WGS sequence"/>
</dbReference>
<dbReference type="SUPFAM" id="SSF81531">
    <property type="entry name" value="Non-heme 11 kDa protein of cytochrome bc1 complex (Ubiquinol-cytochrome c reductase)"/>
    <property type="match status" value="1"/>
</dbReference>
<dbReference type="PANTHER" id="PTHR15644">
    <property type="entry name" value="OSTEOPETROSIS ASSOCIATED TRANSMEMBRANE PROTEIN 1"/>
    <property type="match status" value="1"/>
</dbReference>
<dbReference type="AlphaFoldDB" id="A0A183UKK8"/>
<evidence type="ECO:0000256" key="1">
    <source>
        <dbReference type="ARBA" id="ARBA00004273"/>
    </source>
</evidence>
<dbReference type="InterPro" id="IPR023184">
    <property type="entry name" value="Ubol_cytC_Rdtase_hinge_dom"/>
</dbReference>
<evidence type="ECO:0000256" key="8">
    <source>
        <dbReference type="ARBA" id="ARBA00023136"/>
    </source>
</evidence>
<evidence type="ECO:0000313" key="10">
    <source>
        <dbReference type="EMBL" id="VDM40349.1"/>
    </source>
</evidence>
<accession>A0A183UKK8</accession>
<evidence type="ECO:0000256" key="3">
    <source>
        <dbReference type="ARBA" id="ARBA00022448"/>
    </source>
</evidence>
<evidence type="ECO:0000256" key="7">
    <source>
        <dbReference type="ARBA" id="ARBA00023128"/>
    </source>
</evidence>
<dbReference type="GO" id="GO:0005829">
    <property type="term" value="C:cytosol"/>
    <property type="evidence" value="ECO:0007669"/>
    <property type="project" value="TreeGrafter"/>
</dbReference>
<reference evidence="12" key="1">
    <citation type="submission" date="2016-06" db="UniProtKB">
        <authorList>
            <consortium name="WormBaseParasite"/>
        </authorList>
    </citation>
    <scope>IDENTIFICATION</scope>
</reference>
<keyword evidence="5" id="KW-0999">Mitochondrion inner membrane</keyword>
<gene>
    <name evidence="10" type="ORF">TCNE_LOCUS9028</name>
</gene>
<reference evidence="10 11" key="2">
    <citation type="submission" date="2018-11" db="EMBL/GenBank/DDBJ databases">
        <authorList>
            <consortium name="Pathogen Informatics"/>
        </authorList>
    </citation>
    <scope>NUCLEOTIDE SEQUENCE [LARGE SCALE GENOMIC DNA]</scope>
</reference>
<evidence type="ECO:0000256" key="5">
    <source>
        <dbReference type="ARBA" id="ARBA00022792"/>
    </source>
</evidence>
<proteinExistence type="inferred from homology"/>
<dbReference type="Gene3D" id="1.10.287.20">
    <property type="entry name" value="Ubiquinol-cytochrome C reductase hinge domain"/>
    <property type="match status" value="1"/>
</dbReference>
<dbReference type="Pfam" id="PF09777">
    <property type="entry name" value="OSTMP1"/>
    <property type="match status" value="1"/>
</dbReference>
<dbReference type="PANTHER" id="PTHR15644:SF2">
    <property type="entry name" value="OSTEOPETROSIS-ASSOCIATED TRANSMEMBRANE PROTEIN 1"/>
    <property type="match status" value="1"/>
</dbReference>
<dbReference type="Pfam" id="PF02320">
    <property type="entry name" value="UCR_hinge"/>
    <property type="match status" value="1"/>
</dbReference>
<keyword evidence="4" id="KW-0679">Respiratory chain</keyword>